<feature type="domain" description="Polyphenol oxidase C-terminal" evidence="2">
    <location>
        <begin position="89"/>
        <end position="218"/>
    </location>
</feature>
<dbReference type="Proteomes" id="UP000004995">
    <property type="component" value="Unassembled WGS sequence"/>
</dbReference>
<reference evidence="3 5" key="1">
    <citation type="journal article" date="2012" name="Nat. Biotechnol.">
        <title>Reference genome sequence of the model plant Setaria.</title>
        <authorList>
            <person name="Bennetzen J.L."/>
            <person name="Schmutz J."/>
            <person name="Wang H."/>
            <person name="Percifield R."/>
            <person name="Hawkins J."/>
            <person name="Pontaroli A.C."/>
            <person name="Estep M."/>
            <person name="Feng L."/>
            <person name="Vaughn J.N."/>
            <person name="Grimwood J."/>
            <person name="Jenkins J."/>
            <person name="Barry K."/>
            <person name="Lindquist E."/>
            <person name="Hellsten U."/>
            <person name="Deshpande S."/>
            <person name="Wang X."/>
            <person name="Wu X."/>
            <person name="Mitros T."/>
            <person name="Triplett J."/>
            <person name="Yang X."/>
            <person name="Ye C.Y."/>
            <person name="Mauro-Herrera M."/>
            <person name="Wang L."/>
            <person name="Li P."/>
            <person name="Sharma M."/>
            <person name="Sharma R."/>
            <person name="Ronald P.C."/>
            <person name="Panaud O."/>
            <person name="Kellogg E.A."/>
            <person name="Brutnell T.P."/>
            <person name="Doust A.N."/>
            <person name="Tuskan G.A."/>
            <person name="Rokhsar D."/>
            <person name="Devos K.M."/>
        </authorList>
    </citation>
    <scope>NUCLEOTIDE SEQUENCE [LARGE SCALE GENOMIC DNA]</scope>
    <source>
        <strain evidence="5">cv. Yugu1</strain>
        <strain evidence="3">Yugu1</strain>
    </source>
</reference>
<dbReference type="OrthoDB" id="10639226at2759"/>
<evidence type="ECO:0000313" key="3">
    <source>
        <dbReference type="EMBL" id="RCV04793.1"/>
    </source>
</evidence>
<dbReference type="EMBL" id="CM003528">
    <property type="protein sequence ID" value="RCV04793.1"/>
    <property type="molecule type" value="Genomic_DNA"/>
</dbReference>
<dbReference type="EnsemblPlants" id="KQL28026">
    <property type="protein sequence ID" value="KQL28026"/>
    <property type="gene ID" value="SETIT_018261mg"/>
</dbReference>
<gene>
    <name evidence="3" type="ORF">SETIT_1G029600v2</name>
</gene>
<dbReference type="OMA" id="MVSIAPY"/>
<dbReference type="AlphaFoldDB" id="K3YVG5"/>
<feature type="chain" id="PRO_5010127196" description="Polyphenol oxidase C-terminal domain-containing protein" evidence="1">
    <location>
        <begin position="24"/>
        <end position="230"/>
    </location>
</feature>
<dbReference type="HOGENOM" id="CLU_1206575_0_0_1"/>
<dbReference type="EMBL" id="AGNK02000036">
    <property type="status" value="NOT_ANNOTATED_CDS"/>
    <property type="molecule type" value="Genomic_DNA"/>
</dbReference>
<name>K3YVG5_SETIT</name>
<dbReference type="GO" id="GO:0004097">
    <property type="term" value="F:catechol oxidase activity"/>
    <property type="evidence" value="ECO:0007669"/>
    <property type="project" value="InterPro"/>
</dbReference>
<protein>
    <recommendedName>
        <fullName evidence="2">Polyphenol oxidase C-terminal domain-containing protein</fullName>
    </recommendedName>
</protein>
<reference evidence="3" key="2">
    <citation type="submission" date="2015-07" db="EMBL/GenBank/DDBJ databases">
        <authorList>
            <person name="Noorani M."/>
        </authorList>
    </citation>
    <scope>NUCLEOTIDE SEQUENCE</scope>
    <source>
        <strain evidence="3">Yugu1</strain>
    </source>
</reference>
<keyword evidence="5" id="KW-1185">Reference proteome</keyword>
<dbReference type="Pfam" id="PF12143">
    <property type="entry name" value="PPO1_KFDV"/>
    <property type="match status" value="1"/>
</dbReference>
<keyword evidence="1" id="KW-0732">Signal</keyword>
<evidence type="ECO:0000256" key="1">
    <source>
        <dbReference type="SAM" id="SignalP"/>
    </source>
</evidence>
<accession>K3YVG5</accession>
<feature type="signal peptide" evidence="1">
    <location>
        <begin position="1"/>
        <end position="23"/>
    </location>
</feature>
<evidence type="ECO:0000313" key="5">
    <source>
        <dbReference type="Proteomes" id="UP000004995"/>
    </source>
</evidence>
<proteinExistence type="predicted"/>
<reference evidence="4" key="3">
    <citation type="submission" date="2018-08" db="UniProtKB">
        <authorList>
            <consortium name="EnsemblPlants"/>
        </authorList>
    </citation>
    <scope>IDENTIFICATION</scope>
    <source>
        <strain evidence="4">Yugu1</strain>
    </source>
</reference>
<dbReference type="InterPro" id="IPR022740">
    <property type="entry name" value="Polyphenol_oxidase_C"/>
</dbReference>
<evidence type="ECO:0000313" key="4">
    <source>
        <dbReference type="EnsemblPlants" id="KQL28026"/>
    </source>
</evidence>
<organism evidence="3">
    <name type="scientific">Setaria italica</name>
    <name type="common">Foxtail millet</name>
    <name type="synonym">Panicum italicum</name>
    <dbReference type="NCBI Taxonomy" id="4555"/>
    <lineage>
        <taxon>Eukaryota</taxon>
        <taxon>Viridiplantae</taxon>
        <taxon>Streptophyta</taxon>
        <taxon>Embryophyta</taxon>
        <taxon>Tracheophyta</taxon>
        <taxon>Spermatophyta</taxon>
        <taxon>Magnoliopsida</taxon>
        <taxon>Liliopsida</taxon>
        <taxon>Poales</taxon>
        <taxon>Poaceae</taxon>
        <taxon>PACMAD clade</taxon>
        <taxon>Panicoideae</taxon>
        <taxon>Panicodae</taxon>
        <taxon>Paniceae</taxon>
        <taxon>Cenchrinae</taxon>
        <taxon>Setaria</taxon>
    </lineage>
</organism>
<evidence type="ECO:0000259" key="2">
    <source>
        <dbReference type="Pfam" id="PF12143"/>
    </source>
</evidence>
<sequence>MPSAAGPGIFVLLLATVFMGAAAGHGGKDGCIQRVDEVSSAPGSCLCYDRCSHGGGLTTAESQTCFVNCVLRSGCVCPGDDDREALGLPALLDGTVRVSVTRPRVSRSRIEKNEEDEVLVVEVTFEDDTPPPFSIHVNAPVGGERDEFAAGAFVGSGPAPTMEEKRTGRTVVRKPIGDVLEMIGADGDKTIDVSFWPVDVDGTWYKEHRIFITAVRIEYERKNKYLLQGT</sequence>
<dbReference type="Gramene" id="KQL28026">
    <property type="protein sequence ID" value="KQL28026"/>
    <property type="gene ID" value="SETIT_018261mg"/>
</dbReference>